<dbReference type="STRING" id="1198245.SAMN05444858_10667"/>
<feature type="domain" description="Acyltransferase 3" evidence="2">
    <location>
        <begin position="19"/>
        <end position="302"/>
    </location>
</feature>
<proteinExistence type="predicted"/>
<dbReference type="InterPro" id="IPR052734">
    <property type="entry name" value="Nod_factor_acetyltransferase"/>
</dbReference>
<gene>
    <name evidence="3" type="ORF">SAMN05444858_10667</name>
</gene>
<feature type="transmembrane region" description="Helical" evidence="1">
    <location>
        <begin position="204"/>
        <end position="223"/>
    </location>
</feature>
<dbReference type="PANTHER" id="PTHR37312">
    <property type="entry name" value="MEMBRANE-BOUND ACYLTRANSFERASE YKRP-RELATED"/>
    <property type="match status" value="1"/>
</dbReference>
<protein>
    <submittedName>
        <fullName evidence="3">Fucose 4-O-acetylase</fullName>
    </submittedName>
</protein>
<feature type="transmembrane region" description="Helical" evidence="1">
    <location>
        <begin position="299"/>
        <end position="322"/>
    </location>
</feature>
<feature type="transmembrane region" description="Helical" evidence="1">
    <location>
        <begin position="171"/>
        <end position="192"/>
    </location>
</feature>
<keyword evidence="1" id="KW-1133">Transmembrane helix</keyword>
<evidence type="ECO:0000313" key="3">
    <source>
        <dbReference type="EMBL" id="SIR07466.1"/>
    </source>
</evidence>
<sequence>MMRAMAATSTTAPVATRSAGIDLLRVAGITAVVIGHVRSDDVTRAAVYTWHVPVFFLLTGYLWKPGRPLRVEWQRRWPTLGVPYLTWLLLLIAMLLAADAVTGRVASGTFADAIYGGSAAMRPFSAFWFVSVLFLLAVAYRLLERLPVAVAWGIALVGLVVAYVSPEAVTAGPLGVFLVPACLVFVLAGRLLRQVRPRLSAGSGVLLLVLGAALVVSGLSTPLDMKAGDFGRPGLGVLTAVLISAGLILLAEALDGRLRQRASAVIGALSACGIAVVLSHAAVLWVLGTPAQGGLFDFAAALLLPWGFALLALRTPFAPYLAGAPRMRRR</sequence>
<dbReference type="Proteomes" id="UP000186004">
    <property type="component" value="Unassembled WGS sequence"/>
</dbReference>
<dbReference type="PANTHER" id="PTHR37312:SF1">
    <property type="entry name" value="MEMBRANE-BOUND ACYLTRANSFERASE YKRP-RELATED"/>
    <property type="match status" value="1"/>
</dbReference>
<evidence type="ECO:0000259" key="2">
    <source>
        <dbReference type="Pfam" id="PF01757"/>
    </source>
</evidence>
<accession>A0A1N6XYV7</accession>
<dbReference type="AlphaFoldDB" id="A0A1N6XYV7"/>
<name>A0A1N6XYV7_9ACTN</name>
<dbReference type="GO" id="GO:0016747">
    <property type="term" value="F:acyltransferase activity, transferring groups other than amino-acyl groups"/>
    <property type="evidence" value="ECO:0007669"/>
    <property type="project" value="InterPro"/>
</dbReference>
<feature type="transmembrane region" description="Helical" evidence="1">
    <location>
        <begin position="84"/>
        <end position="106"/>
    </location>
</feature>
<keyword evidence="4" id="KW-1185">Reference proteome</keyword>
<dbReference type="Pfam" id="PF01757">
    <property type="entry name" value="Acyl_transf_3"/>
    <property type="match status" value="1"/>
</dbReference>
<organism evidence="3 4">
    <name type="scientific">Micromonospora avicenniae</name>
    <dbReference type="NCBI Taxonomy" id="1198245"/>
    <lineage>
        <taxon>Bacteria</taxon>
        <taxon>Bacillati</taxon>
        <taxon>Actinomycetota</taxon>
        <taxon>Actinomycetes</taxon>
        <taxon>Micromonosporales</taxon>
        <taxon>Micromonosporaceae</taxon>
        <taxon>Micromonospora</taxon>
    </lineage>
</organism>
<keyword evidence="1" id="KW-0812">Transmembrane</keyword>
<feature type="transmembrane region" description="Helical" evidence="1">
    <location>
        <begin position="266"/>
        <end position="287"/>
    </location>
</feature>
<feature type="transmembrane region" description="Helical" evidence="1">
    <location>
        <begin position="235"/>
        <end position="254"/>
    </location>
</feature>
<keyword evidence="1" id="KW-0472">Membrane</keyword>
<dbReference type="EMBL" id="FTNF01000006">
    <property type="protein sequence ID" value="SIR07466.1"/>
    <property type="molecule type" value="Genomic_DNA"/>
</dbReference>
<reference evidence="3 4" key="1">
    <citation type="submission" date="2017-01" db="EMBL/GenBank/DDBJ databases">
        <authorList>
            <person name="Mah S.A."/>
            <person name="Swanson W.J."/>
            <person name="Moy G.W."/>
            <person name="Vacquier V.D."/>
        </authorList>
    </citation>
    <scope>NUCLEOTIDE SEQUENCE [LARGE SCALE GENOMIC DNA]</scope>
    <source>
        <strain evidence="3 4">DSM 45758</strain>
    </source>
</reference>
<feature type="transmembrane region" description="Helical" evidence="1">
    <location>
        <begin position="148"/>
        <end position="165"/>
    </location>
</feature>
<dbReference type="InterPro" id="IPR002656">
    <property type="entry name" value="Acyl_transf_3_dom"/>
</dbReference>
<feature type="transmembrane region" description="Helical" evidence="1">
    <location>
        <begin position="126"/>
        <end position="143"/>
    </location>
</feature>
<evidence type="ECO:0000256" key="1">
    <source>
        <dbReference type="SAM" id="Phobius"/>
    </source>
</evidence>
<evidence type="ECO:0000313" key="4">
    <source>
        <dbReference type="Proteomes" id="UP000186004"/>
    </source>
</evidence>